<name>A0AB73G7R7_9BURK</name>
<evidence type="ECO:0000313" key="1">
    <source>
        <dbReference type="EMBL" id="KVM37725.1"/>
    </source>
</evidence>
<dbReference type="EMBL" id="LOZE01000024">
    <property type="protein sequence ID" value="KVM37725.1"/>
    <property type="molecule type" value="Genomic_DNA"/>
</dbReference>
<accession>A0AB73G7R7</accession>
<protein>
    <recommendedName>
        <fullName evidence="3">DUF1120 domain-containing protein</fullName>
    </recommendedName>
</protein>
<evidence type="ECO:0000313" key="2">
    <source>
        <dbReference type="Proteomes" id="UP000061665"/>
    </source>
</evidence>
<organism evidence="1 2">
    <name type="scientific">Burkholderia ubonensis</name>
    <dbReference type="NCBI Taxonomy" id="101571"/>
    <lineage>
        <taxon>Bacteria</taxon>
        <taxon>Pseudomonadati</taxon>
        <taxon>Pseudomonadota</taxon>
        <taxon>Betaproteobacteria</taxon>
        <taxon>Burkholderiales</taxon>
        <taxon>Burkholderiaceae</taxon>
        <taxon>Burkholderia</taxon>
        <taxon>Burkholderia cepacia complex</taxon>
    </lineage>
</organism>
<dbReference type="InterPro" id="IPR010546">
    <property type="entry name" value="DUF1120"/>
</dbReference>
<dbReference type="Pfam" id="PF06551">
    <property type="entry name" value="DUF1120"/>
    <property type="match status" value="1"/>
</dbReference>
<proteinExistence type="predicted"/>
<dbReference type="AlphaFoldDB" id="A0AB73G7R7"/>
<reference evidence="1 2" key="1">
    <citation type="submission" date="2015-11" db="EMBL/GenBank/DDBJ databases">
        <title>Expanding the genomic diversity of Burkholderia species for the development of highly accurate diagnostics.</title>
        <authorList>
            <person name="Sahl J."/>
            <person name="Keim P."/>
            <person name="Wagner D."/>
        </authorList>
    </citation>
    <scope>NUCLEOTIDE SEQUENCE [LARGE SCALE GENOMIC DNA]</scope>
    <source>
        <strain evidence="1 2">MSMB2058</strain>
    </source>
</reference>
<sequence>MVATGAPLADANAQPSFPSLMESVGDDRFRPLPIALPVERKCDVSIGQGLVEYGQHSAGELRPVGKRGLTFGKRTLPLAITCTAPTTLSLSLRGRANTNGDLAFGTLGTTRLTIGDATLDGRNVQLQSNMGTSPPADTIAFSVGHPITIATAQGIDARGRTLLATLTVKSVIPLGASKISDLADLSSDAVIEVIEH</sequence>
<dbReference type="Proteomes" id="UP000061665">
    <property type="component" value="Unassembled WGS sequence"/>
</dbReference>
<evidence type="ECO:0008006" key="3">
    <source>
        <dbReference type="Google" id="ProtNLM"/>
    </source>
</evidence>
<gene>
    <name evidence="1" type="ORF">WJ53_28390</name>
</gene>
<comment type="caution">
    <text evidence="1">The sequence shown here is derived from an EMBL/GenBank/DDBJ whole genome shotgun (WGS) entry which is preliminary data.</text>
</comment>